<evidence type="ECO:0000313" key="3">
    <source>
        <dbReference type="Proteomes" id="UP000719412"/>
    </source>
</evidence>
<sequence>MRNFHLTQNKPGKAQPQLQQPKAHSIASRPIKNSCLSKRASGVDKSNLENSNRMGRGWGARRDEVLAKAKESSFRNETLYESSVDRRSKARRGRTKHVTIERTENELESEGERALEGAWPGCQTWTFVNDPSERAASRNSIRAANARGPVDAAGAAREIAPSRGLTNRTGSGDIDPALPRFLPTPPAAFLHEVAVRPETRIVRIVCGDDELMAFTAKARSAESWGIVMKSEMNESLGVASFAYTYIDSVLDPFRKLPLNRKELLIELQLKLLNRELSRNNTILIVDLCCMRIIRRGRYSDRAERRRTEVKNKMKKTTFTSPTSSIGLQIDHSERSARHPNFFPAPLAAEIITEKTGIIVGSIDDDKKKNKGQAGDPRAERMSAGAVGCPLLVGPAFDFKTLKVDFLNYLRSELVTCRHRNTLAEKRSLL</sequence>
<evidence type="ECO:0000313" key="2">
    <source>
        <dbReference type="EMBL" id="KAH0816771.1"/>
    </source>
</evidence>
<feature type="region of interest" description="Disordered" evidence="1">
    <location>
        <begin position="152"/>
        <end position="172"/>
    </location>
</feature>
<gene>
    <name evidence="2" type="ORF">GEV33_006020</name>
</gene>
<reference evidence="2" key="1">
    <citation type="journal article" date="2020" name="J Insects Food Feed">
        <title>The yellow mealworm (Tenebrio molitor) genome: a resource for the emerging insects as food and feed industry.</title>
        <authorList>
            <person name="Eriksson T."/>
            <person name="Andere A."/>
            <person name="Kelstrup H."/>
            <person name="Emery V."/>
            <person name="Picard C."/>
        </authorList>
    </citation>
    <scope>NUCLEOTIDE SEQUENCE</scope>
    <source>
        <strain evidence="2">Stoneville</strain>
        <tissue evidence="2">Whole head</tissue>
    </source>
</reference>
<keyword evidence="3" id="KW-1185">Reference proteome</keyword>
<reference evidence="2" key="2">
    <citation type="submission" date="2021-08" db="EMBL/GenBank/DDBJ databases">
        <authorList>
            <person name="Eriksson T."/>
        </authorList>
    </citation>
    <scope>NUCLEOTIDE SEQUENCE</scope>
    <source>
        <strain evidence="2">Stoneville</strain>
        <tissue evidence="2">Whole head</tissue>
    </source>
</reference>
<dbReference type="Proteomes" id="UP000719412">
    <property type="component" value="Unassembled WGS sequence"/>
</dbReference>
<feature type="region of interest" description="Disordered" evidence="1">
    <location>
        <begin position="1"/>
        <end position="55"/>
    </location>
</feature>
<dbReference type="AlphaFoldDB" id="A0A8J6LKU8"/>
<evidence type="ECO:0000256" key="1">
    <source>
        <dbReference type="SAM" id="MobiDB-lite"/>
    </source>
</evidence>
<accession>A0A8J6LKU8</accession>
<dbReference type="EMBL" id="JABDTM020020965">
    <property type="protein sequence ID" value="KAH0816771.1"/>
    <property type="molecule type" value="Genomic_DNA"/>
</dbReference>
<comment type="caution">
    <text evidence="2">The sequence shown here is derived from an EMBL/GenBank/DDBJ whole genome shotgun (WGS) entry which is preliminary data.</text>
</comment>
<name>A0A8J6LKU8_TENMO</name>
<protein>
    <submittedName>
        <fullName evidence="2">Uncharacterized protein</fullName>
    </submittedName>
</protein>
<proteinExistence type="predicted"/>
<feature type="compositionally biased region" description="Polar residues" evidence="1">
    <location>
        <begin position="1"/>
        <end position="22"/>
    </location>
</feature>
<organism evidence="2 3">
    <name type="scientific">Tenebrio molitor</name>
    <name type="common">Yellow mealworm beetle</name>
    <dbReference type="NCBI Taxonomy" id="7067"/>
    <lineage>
        <taxon>Eukaryota</taxon>
        <taxon>Metazoa</taxon>
        <taxon>Ecdysozoa</taxon>
        <taxon>Arthropoda</taxon>
        <taxon>Hexapoda</taxon>
        <taxon>Insecta</taxon>
        <taxon>Pterygota</taxon>
        <taxon>Neoptera</taxon>
        <taxon>Endopterygota</taxon>
        <taxon>Coleoptera</taxon>
        <taxon>Polyphaga</taxon>
        <taxon>Cucujiformia</taxon>
        <taxon>Tenebrionidae</taxon>
        <taxon>Tenebrio</taxon>
    </lineage>
</organism>